<evidence type="ECO:0000256" key="1">
    <source>
        <dbReference type="SAM" id="Phobius"/>
    </source>
</evidence>
<dbReference type="Proteomes" id="UP000198287">
    <property type="component" value="Unassembled WGS sequence"/>
</dbReference>
<comment type="caution">
    <text evidence="2">The sequence shown here is derived from an EMBL/GenBank/DDBJ whole genome shotgun (WGS) entry which is preliminary data.</text>
</comment>
<keyword evidence="1" id="KW-1133">Transmembrane helix</keyword>
<proteinExistence type="predicted"/>
<sequence length="658" mass="75867">MKLMSLLSILKVDPCEVHLVVGNIQNNVYIEGLFRPESPISIYTSEALIASKMLCEKPLKGTWEYQTRNISLLRNQNQSTKKIVDGGNLYGAWQYRGVKYIICLAVLFVTSSTSSLPARYTVTEIKFDAFVSSLAQSRDSKLCKNVNAAVPPLSHLKEKLQVFWFSNKMEFNSKAESLFTFQDDRRQSQFYKIWYYYPIIRIPCDTCQPDRKRHLTYIFEKSMSAVKVGEVVNGSIQLGEHGLEKPRKICRGWTCFRGQMESSLSPEILYVAGFLPVQLKMPHTYIILEFLKSNKNLTFRNCLFHYRKMYNTHCEGYGYPFLSELTKRGDDTRLSDSSYSWEEMLFFNTPGFNFITCWSQTPFRFQILLSPYQIECWIAVCMTTLILTLLFRLYVKMFHPILKGPFTAQLILIASLFEKSVPWPNTLLHPTSFRISIGLVSLVSIVLTQGYIGVLITSLSSPFPPIRITHFDNLTTFVCNLGCKGVSTSNTCPRNIWNDSNGLIKKLYGSRIFDNEKDFKIFAISQIKYNISTVHPHSPDIPIHQFYDDIATYLKEKTYLPTYFNIPMERYSQITDKSNSTRLDILLYSLLHPNHFFHPGFTIKRPVDVLVPAETIIVNELGKCERTVWVDEEDKIQDAFAVSQVSVKISRSGFSFYF</sequence>
<feature type="transmembrane region" description="Helical" evidence="1">
    <location>
        <begin position="377"/>
        <end position="394"/>
    </location>
</feature>
<dbReference type="AlphaFoldDB" id="A0A226CWK3"/>
<evidence type="ECO:0000313" key="3">
    <source>
        <dbReference type="Proteomes" id="UP000198287"/>
    </source>
</evidence>
<gene>
    <name evidence="2" type="ORF">Fcan01_28337</name>
</gene>
<feature type="transmembrane region" description="Helical" evidence="1">
    <location>
        <begin position="437"/>
        <end position="459"/>
    </location>
</feature>
<dbReference type="EMBL" id="LNIX01000069">
    <property type="protein sequence ID" value="OXA36907.1"/>
    <property type="molecule type" value="Genomic_DNA"/>
</dbReference>
<protein>
    <submittedName>
        <fullName evidence="2">Uncharacterized protein</fullName>
    </submittedName>
</protein>
<keyword evidence="3" id="KW-1185">Reference proteome</keyword>
<accession>A0A226CWK3</accession>
<keyword evidence="1" id="KW-0472">Membrane</keyword>
<keyword evidence="1" id="KW-0812">Transmembrane</keyword>
<reference evidence="2 3" key="1">
    <citation type="submission" date="2015-12" db="EMBL/GenBank/DDBJ databases">
        <title>The genome of Folsomia candida.</title>
        <authorList>
            <person name="Faddeeva A."/>
            <person name="Derks M.F."/>
            <person name="Anvar Y."/>
            <person name="Smit S."/>
            <person name="Van Straalen N."/>
            <person name="Roelofs D."/>
        </authorList>
    </citation>
    <scope>NUCLEOTIDE SEQUENCE [LARGE SCALE GENOMIC DNA]</scope>
    <source>
        <strain evidence="2 3">VU population</strain>
        <tissue evidence="2">Whole body</tissue>
    </source>
</reference>
<evidence type="ECO:0000313" key="2">
    <source>
        <dbReference type="EMBL" id="OXA36907.1"/>
    </source>
</evidence>
<name>A0A226CWK3_FOLCA</name>
<organism evidence="2 3">
    <name type="scientific">Folsomia candida</name>
    <name type="common">Springtail</name>
    <dbReference type="NCBI Taxonomy" id="158441"/>
    <lineage>
        <taxon>Eukaryota</taxon>
        <taxon>Metazoa</taxon>
        <taxon>Ecdysozoa</taxon>
        <taxon>Arthropoda</taxon>
        <taxon>Hexapoda</taxon>
        <taxon>Collembola</taxon>
        <taxon>Entomobryomorpha</taxon>
        <taxon>Isotomoidea</taxon>
        <taxon>Isotomidae</taxon>
        <taxon>Proisotominae</taxon>
        <taxon>Folsomia</taxon>
    </lineage>
</organism>